<name>A0A8H7VWE8_9FUNG</name>
<dbReference type="PANTHER" id="PTHR14256:SF1">
    <property type="entry name" value="GEO09626P1"/>
    <property type="match status" value="1"/>
</dbReference>
<sequence>MAFITFVRANPALAPLFLFCGAGCAAAVTYPLYLLKTHPEIQIDRKNNPFPWQRVQQHQNIKLLNATPEFYAARKDMKSTSFK</sequence>
<protein>
    <recommendedName>
        <fullName evidence="3">NADH dehydrogenase [ubiquinone] 1 alpha subcomplex subunit 4</fullName>
    </recommendedName>
</protein>
<dbReference type="OrthoDB" id="5511684at2759"/>
<organism evidence="1 2">
    <name type="scientific">Thamnidium elegans</name>
    <dbReference type="NCBI Taxonomy" id="101142"/>
    <lineage>
        <taxon>Eukaryota</taxon>
        <taxon>Fungi</taxon>
        <taxon>Fungi incertae sedis</taxon>
        <taxon>Mucoromycota</taxon>
        <taxon>Mucoromycotina</taxon>
        <taxon>Mucoromycetes</taxon>
        <taxon>Mucorales</taxon>
        <taxon>Mucorineae</taxon>
        <taxon>Mucoraceae</taxon>
        <taxon>Thamnidium</taxon>
    </lineage>
</organism>
<dbReference type="PANTHER" id="PTHR14256">
    <property type="entry name" value="NADH-UBIQUINONE OXIDOREDUCTASE MLRQ SUBUNIT"/>
    <property type="match status" value="1"/>
</dbReference>
<dbReference type="AlphaFoldDB" id="A0A8H7VWE8"/>
<evidence type="ECO:0008006" key="3">
    <source>
        <dbReference type="Google" id="ProtNLM"/>
    </source>
</evidence>
<dbReference type="Proteomes" id="UP000613177">
    <property type="component" value="Unassembled WGS sequence"/>
</dbReference>
<gene>
    <name evidence="1" type="ORF">INT48_002030</name>
</gene>
<evidence type="ECO:0000313" key="2">
    <source>
        <dbReference type="Proteomes" id="UP000613177"/>
    </source>
</evidence>
<accession>A0A8H7VWE8</accession>
<dbReference type="EMBL" id="JAEPRE010000011">
    <property type="protein sequence ID" value="KAG2236961.1"/>
    <property type="molecule type" value="Genomic_DNA"/>
</dbReference>
<keyword evidence="2" id="KW-1185">Reference proteome</keyword>
<comment type="caution">
    <text evidence="1">The sequence shown here is derived from an EMBL/GenBank/DDBJ whole genome shotgun (WGS) entry which is preliminary data.</text>
</comment>
<dbReference type="InterPro" id="IPR010530">
    <property type="entry name" value="B12D"/>
</dbReference>
<evidence type="ECO:0000313" key="1">
    <source>
        <dbReference type="EMBL" id="KAG2236961.1"/>
    </source>
</evidence>
<proteinExistence type="predicted"/>
<dbReference type="Pfam" id="PF06522">
    <property type="entry name" value="B12D"/>
    <property type="match status" value="1"/>
</dbReference>
<reference evidence="1" key="1">
    <citation type="submission" date="2021-01" db="EMBL/GenBank/DDBJ databases">
        <title>Metabolic potential, ecology and presence of endohyphal bacteria is reflected in genomic diversity of Mucoromycotina.</title>
        <authorList>
            <person name="Muszewska A."/>
            <person name="Okrasinska A."/>
            <person name="Steczkiewicz K."/>
            <person name="Drgas O."/>
            <person name="Orlowska M."/>
            <person name="Perlinska-Lenart U."/>
            <person name="Aleksandrzak-Piekarczyk T."/>
            <person name="Szatraj K."/>
            <person name="Zielenkiewicz U."/>
            <person name="Pilsyk S."/>
            <person name="Malc E."/>
            <person name="Mieczkowski P."/>
            <person name="Kruszewska J.S."/>
            <person name="Biernat P."/>
            <person name="Pawlowska J."/>
        </authorList>
    </citation>
    <scope>NUCLEOTIDE SEQUENCE</scope>
    <source>
        <strain evidence="1">WA0000018081</strain>
    </source>
</reference>